<dbReference type="EMBL" id="JBHRTF010000002">
    <property type="protein sequence ID" value="MFC3114537.1"/>
    <property type="molecule type" value="Genomic_DNA"/>
</dbReference>
<evidence type="ECO:0000313" key="2">
    <source>
        <dbReference type="EMBL" id="MFC3114537.1"/>
    </source>
</evidence>
<proteinExistence type="predicted"/>
<feature type="signal peptide" evidence="1">
    <location>
        <begin position="1"/>
        <end position="25"/>
    </location>
</feature>
<keyword evidence="3" id="KW-1185">Reference proteome</keyword>
<dbReference type="RefSeq" id="WP_378115974.1">
    <property type="nucleotide sequence ID" value="NZ_JBHRTF010000002.1"/>
</dbReference>
<protein>
    <recommendedName>
        <fullName evidence="4">Outer membrane protein beta-barrel domain-containing protein</fullName>
    </recommendedName>
</protein>
<sequence>MKSSIKKMGILIAAAGLFGSVNAMANSPLSYNYGALQFVNQDVDDYDCNQDGLRVSGSLELNSDFFAVGSFSDLSDGRCGSDALSIGIGYHTLFGADSSLYGTLSAENIDVDYGDSDTGLIAAVGLRGFIDHKVEAKVQLAHHTAFDGNTVLSGGIAYWFANRFAATADVGLGTESSEIGLGVRMNF</sequence>
<gene>
    <name evidence="2" type="ORF">ACFODX_03145</name>
</gene>
<evidence type="ECO:0000313" key="3">
    <source>
        <dbReference type="Proteomes" id="UP001595555"/>
    </source>
</evidence>
<feature type="chain" id="PRO_5046476964" description="Outer membrane protein beta-barrel domain-containing protein" evidence="1">
    <location>
        <begin position="26"/>
        <end position="187"/>
    </location>
</feature>
<name>A0ABV7FAT4_9GAMM</name>
<keyword evidence="1" id="KW-0732">Signal</keyword>
<organism evidence="2 3">
    <name type="scientific">Cellvibrio fontiphilus</name>
    <dbReference type="NCBI Taxonomy" id="1815559"/>
    <lineage>
        <taxon>Bacteria</taxon>
        <taxon>Pseudomonadati</taxon>
        <taxon>Pseudomonadota</taxon>
        <taxon>Gammaproteobacteria</taxon>
        <taxon>Cellvibrionales</taxon>
        <taxon>Cellvibrionaceae</taxon>
        <taxon>Cellvibrio</taxon>
    </lineage>
</organism>
<dbReference type="Proteomes" id="UP001595555">
    <property type="component" value="Unassembled WGS sequence"/>
</dbReference>
<accession>A0ABV7FAT4</accession>
<evidence type="ECO:0000256" key="1">
    <source>
        <dbReference type="SAM" id="SignalP"/>
    </source>
</evidence>
<reference evidence="3" key="1">
    <citation type="journal article" date="2019" name="Int. J. Syst. Evol. Microbiol.">
        <title>The Global Catalogue of Microorganisms (GCM) 10K type strain sequencing project: providing services to taxonomists for standard genome sequencing and annotation.</title>
        <authorList>
            <consortium name="The Broad Institute Genomics Platform"/>
            <consortium name="The Broad Institute Genome Sequencing Center for Infectious Disease"/>
            <person name="Wu L."/>
            <person name="Ma J."/>
        </authorList>
    </citation>
    <scope>NUCLEOTIDE SEQUENCE [LARGE SCALE GENOMIC DNA]</scope>
    <source>
        <strain evidence="3">KCTC 52237</strain>
    </source>
</reference>
<comment type="caution">
    <text evidence="2">The sequence shown here is derived from an EMBL/GenBank/DDBJ whole genome shotgun (WGS) entry which is preliminary data.</text>
</comment>
<evidence type="ECO:0008006" key="4">
    <source>
        <dbReference type="Google" id="ProtNLM"/>
    </source>
</evidence>